<evidence type="ECO:0000313" key="4">
    <source>
        <dbReference type="Proteomes" id="UP000035058"/>
    </source>
</evidence>
<gene>
    <name evidence="3" type="ORF">GONAM_56_01040</name>
</gene>
<dbReference type="PANTHER" id="PTHR30006:SF24">
    <property type="entry name" value="SLL0237 PROTEIN"/>
    <property type="match status" value="1"/>
</dbReference>
<dbReference type="EMBL" id="BAHE01000056">
    <property type="protein sequence ID" value="GAC02632.1"/>
    <property type="molecule type" value="Genomic_DNA"/>
</dbReference>
<keyword evidence="4" id="KW-1185">Reference proteome</keyword>
<keyword evidence="1 2" id="KW-0732">Signal</keyword>
<dbReference type="AlphaFoldDB" id="K6X973"/>
<dbReference type="RefSeq" id="WP_006868764.1">
    <property type="nucleotide sequence ID" value="NZ_BAHE01000056.1"/>
</dbReference>
<feature type="signal peptide" evidence="2">
    <location>
        <begin position="1"/>
        <end position="29"/>
    </location>
</feature>
<evidence type="ECO:0000256" key="1">
    <source>
        <dbReference type="ARBA" id="ARBA00022729"/>
    </source>
</evidence>
<evidence type="ECO:0008006" key="5">
    <source>
        <dbReference type="Google" id="ProtNLM"/>
    </source>
</evidence>
<accession>K6X973</accession>
<sequence>MSSRRLGTVGGIRRLSLVALATAALTMTAACGGGSSSSEAVSGDWDEVVAAAEQEGSVYLYSTQHPDNLQKLKESFEAAYPRITLEFTRGTDVEINPRVETENRTGKGTADVHMSSDFSWVTRAAASGQYSVEPVGPAFDNPAYERSRSVIDDRLFLVSGAAFALGWNTDALPGGLDKPEDLLSESLRGRIGVVNPAGFAPVVDEYRFFDKNWAPDFNKRLAALEPRIYPGALAVAQALNSGEIVATPMVQPLVREQKTGAPVGWKLPQPYWGTPWYSHVLTSAPHPNAAQVLADFLVTRDGQTALSTGYASALPDIPGAVARAQDIPLPDVDSLTAESVDRYQQEWRRQFLS</sequence>
<comment type="caution">
    <text evidence="3">The sequence shown here is derived from an EMBL/GenBank/DDBJ whole genome shotgun (WGS) entry which is preliminary data.</text>
</comment>
<dbReference type="Proteomes" id="UP000035058">
    <property type="component" value="Unassembled WGS sequence"/>
</dbReference>
<evidence type="ECO:0000313" key="3">
    <source>
        <dbReference type="EMBL" id="GAC02632.1"/>
    </source>
</evidence>
<organism evidence="3 4">
    <name type="scientific">Gordonia namibiensis NBRC 108229</name>
    <dbReference type="NCBI Taxonomy" id="1208314"/>
    <lineage>
        <taxon>Bacteria</taxon>
        <taxon>Bacillati</taxon>
        <taxon>Actinomycetota</taxon>
        <taxon>Actinomycetes</taxon>
        <taxon>Mycobacteriales</taxon>
        <taxon>Gordoniaceae</taxon>
        <taxon>Gordonia</taxon>
    </lineage>
</organism>
<feature type="chain" id="PRO_5039439038" description="ABC transporter substrate-binding protein" evidence="2">
    <location>
        <begin position="30"/>
        <end position="353"/>
    </location>
</feature>
<dbReference type="Pfam" id="PF13531">
    <property type="entry name" value="SBP_bac_11"/>
    <property type="match status" value="1"/>
</dbReference>
<dbReference type="PANTHER" id="PTHR30006">
    <property type="entry name" value="THIAMINE-BINDING PERIPLASMIC PROTEIN-RELATED"/>
    <property type="match status" value="1"/>
</dbReference>
<dbReference type="Gene3D" id="3.40.190.10">
    <property type="entry name" value="Periplasmic binding protein-like II"/>
    <property type="match status" value="3"/>
</dbReference>
<proteinExistence type="predicted"/>
<dbReference type="SUPFAM" id="SSF53850">
    <property type="entry name" value="Periplasmic binding protein-like II"/>
    <property type="match status" value="1"/>
</dbReference>
<evidence type="ECO:0000256" key="2">
    <source>
        <dbReference type="SAM" id="SignalP"/>
    </source>
</evidence>
<name>K6X973_9ACTN</name>
<protein>
    <recommendedName>
        <fullName evidence="5">ABC transporter substrate-binding protein</fullName>
    </recommendedName>
</protein>
<reference evidence="3 4" key="1">
    <citation type="submission" date="2012-08" db="EMBL/GenBank/DDBJ databases">
        <title>Whole genome shotgun sequence of Gordonia namibiensis NBRC 108229.</title>
        <authorList>
            <person name="Isaki-Nakamura S."/>
            <person name="Hosoyama A."/>
            <person name="Tsuchikane K."/>
            <person name="Katsumata H."/>
            <person name="Baba S."/>
            <person name="Yamazaki S."/>
            <person name="Fujita N."/>
        </authorList>
    </citation>
    <scope>NUCLEOTIDE SEQUENCE [LARGE SCALE GENOMIC DNA]</scope>
    <source>
        <strain evidence="3 4">NBRC 108229</strain>
    </source>
</reference>
<dbReference type="PROSITE" id="PS51257">
    <property type="entry name" value="PROKAR_LIPOPROTEIN"/>
    <property type="match status" value="1"/>
</dbReference>